<reference evidence="2 3" key="1">
    <citation type="journal article" date="2014" name="Agronomy (Basel)">
        <title>A Draft Genome Sequence for Ensete ventricosum, the Drought-Tolerant Tree Against Hunger.</title>
        <authorList>
            <person name="Harrison J."/>
            <person name="Moore K.A."/>
            <person name="Paszkiewicz K."/>
            <person name="Jones T."/>
            <person name="Grant M."/>
            <person name="Ambacheew D."/>
            <person name="Muzemil S."/>
            <person name="Studholme D.J."/>
        </authorList>
    </citation>
    <scope>NUCLEOTIDE SEQUENCE [LARGE SCALE GENOMIC DNA]</scope>
</reference>
<accession>A0A426ZAX3</accession>
<sequence>MRAFLSLPDHEKRKRVAVAHCVLWLNPSARVSVYCRSNHRGRLLRRLVPLPVSLQPPINSQFRPLHQPEPRQLPQFQRVRPRLANRKKHQYLCSPPLLQAPPSMWESYSIPASDPATAVGTALLHSTLSSMPCGPFAAAVGPSFAAPSTFSSRASTQPGDPNGFLAKRRLRTRRGS</sequence>
<dbReference type="EMBL" id="AMZH03007512">
    <property type="protein sequence ID" value="RRT61147.1"/>
    <property type="molecule type" value="Genomic_DNA"/>
</dbReference>
<gene>
    <name evidence="2" type="ORF">B296_00006684</name>
</gene>
<feature type="region of interest" description="Disordered" evidence="1">
    <location>
        <begin position="147"/>
        <end position="176"/>
    </location>
</feature>
<organism evidence="2 3">
    <name type="scientific">Ensete ventricosum</name>
    <name type="common">Abyssinian banana</name>
    <name type="synonym">Musa ensete</name>
    <dbReference type="NCBI Taxonomy" id="4639"/>
    <lineage>
        <taxon>Eukaryota</taxon>
        <taxon>Viridiplantae</taxon>
        <taxon>Streptophyta</taxon>
        <taxon>Embryophyta</taxon>
        <taxon>Tracheophyta</taxon>
        <taxon>Spermatophyta</taxon>
        <taxon>Magnoliopsida</taxon>
        <taxon>Liliopsida</taxon>
        <taxon>Zingiberales</taxon>
        <taxon>Musaceae</taxon>
        <taxon>Ensete</taxon>
    </lineage>
</organism>
<dbReference type="Proteomes" id="UP000287651">
    <property type="component" value="Unassembled WGS sequence"/>
</dbReference>
<protein>
    <submittedName>
        <fullName evidence="2">Uncharacterized protein</fullName>
    </submittedName>
</protein>
<evidence type="ECO:0000313" key="3">
    <source>
        <dbReference type="Proteomes" id="UP000287651"/>
    </source>
</evidence>
<feature type="compositionally biased region" description="Polar residues" evidence="1">
    <location>
        <begin position="147"/>
        <end position="159"/>
    </location>
</feature>
<proteinExistence type="predicted"/>
<comment type="caution">
    <text evidence="2">The sequence shown here is derived from an EMBL/GenBank/DDBJ whole genome shotgun (WGS) entry which is preliminary data.</text>
</comment>
<evidence type="ECO:0000313" key="2">
    <source>
        <dbReference type="EMBL" id="RRT61147.1"/>
    </source>
</evidence>
<dbReference type="AlphaFoldDB" id="A0A426ZAX3"/>
<name>A0A426ZAX3_ENSVE</name>
<evidence type="ECO:0000256" key="1">
    <source>
        <dbReference type="SAM" id="MobiDB-lite"/>
    </source>
</evidence>
<feature type="compositionally biased region" description="Basic residues" evidence="1">
    <location>
        <begin position="166"/>
        <end position="176"/>
    </location>
</feature>